<feature type="domain" description="Beta-lactamase-related" evidence="2">
    <location>
        <begin position="91"/>
        <end position="403"/>
    </location>
</feature>
<dbReference type="Gene3D" id="3.40.710.10">
    <property type="entry name" value="DD-peptidase/beta-lactamase superfamily"/>
    <property type="match status" value="1"/>
</dbReference>
<accession>A0AAE0HSZ6</accession>
<dbReference type="Proteomes" id="UP001283341">
    <property type="component" value="Unassembled WGS sequence"/>
</dbReference>
<reference evidence="4" key="2">
    <citation type="submission" date="2023-06" db="EMBL/GenBank/DDBJ databases">
        <authorList>
            <consortium name="Lawrence Berkeley National Laboratory"/>
            <person name="Haridas S."/>
            <person name="Hensen N."/>
            <person name="Bonometti L."/>
            <person name="Westerberg I."/>
            <person name="Brannstrom I.O."/>
            <person name="Guillou S."/>
            <person name="Cros-Aarteil S."/>
            <person name="Calhoun S."/>
            <person name="Kuo A."/>
            <person name="Mondo S."/>
            <person name="Pangilinan J."/>
            <person name="Riley R."/>
            <person name="Labutti K."/>
            <person name="Andreopoulos B."/>
            <person name="Lipzen A."/>
            <person name="Chen C."/>
            <person name="Yanf M."/>
            <person name="Daum C."/>
            <person name="Ng V."/>
            <person name="Clum A."/>
            <person name="Steindorff A."/>
            <person name="Ohm R."/>
            <person name="Martin F."/>
            <person name="Silar P."/>
            <person name="Natvig D."/>
            <person name="Lalanne C."/>
            <person name="Gautier V."/>
            <person name="Ament-Velasquez S.L."/>
            <person name="Kruys A."/>
            <person name="Hutchinson M.I."/>
            <person name="Powell A.J."/>
            <person name="Barry K."/>
            <person name="Miller A.N."/>
            <person name="Grigoriev I.V."/>
            <person name="Debuchy R."/>
            <person name="Gladieux P."/>
            <person name="Thoren M.H."/>
            <person name="Johannesson H."/>
        </authorList>
    </citation>
    <scope>NUCLEOTIDE SEQUENCE</scope>
    <source>
        <strain evidence="4">CBS 118394</strain>
    </source>
</reference>
<dbReference type="InterPro" id="IPR012338">
    <property type="entry name" value="Beta-lactam/transpept-like"/>
</dbReference>
<dbReference type="Pfam" id="PF00144">
    <property type="entry name" value="Beta-lactamase"/>
    <property type="match status" value="1"/>
</dbReference>
<organism evidence="4 5">
    <name type="scientific">Apodospora peruviana</name>
    <dbReference type="NCBI Taxonomy" id="516989"/>
    <lineage>
        <taxon>Eukaryota</taxon>
        <taxon>Fungi</taxon>
        <taxon>Dikarya</taxon>
        <taxon>Ascomycota</taxon>
        <taxon>Pezizomycotina</taxon>
        <taxon>Sordariomycetes</taxon>
        <taxon>Sordariomycetidae</taxon>
        <taxon>Sordariales</taxon>
        <taxon>Lasiosphaeriaceae</taxon>
        <taxon>Apodospora</taxon>
    </lineage>
</organism>
<protein>
    <submittedName>
        <fullName evidence="4">Beta-lactamase/transpeptidase-like protein</fullName>
    </submittedName>
</protein>
<evidence type="ECO:0000259" key="3">
    <source>
        <dbReference type="Pfam" id="PF26335"/>
    </source>
</evidence>
<feature type="chain" id="PRO_5042016747" evidence="1">
    <location>
        <begin position="25"/>
        <end position="571"/>
    </location>
</feature>
<dbReference type="PANTHER" id="PTHR22935">
    <property type="entry name" value="PENICILLIN-BINDING PROTEIN"/>
    <property type="match status" value="1"/>
</dbReference>
<dbReference type="PANTHER" id="PTHR22935:SF97">
    <property type="entry name" value="BETA-LACTAMASE-RELATED DOMAIN-CONTAINING PROTEIN"/>
    <property type="match status" value="1"/>
</dbReference>
<proteinExistence type="predicted"/>
<keyword evidence="1" id="KW-0732">Signal</keyword>
<dbReference type="EMBL" id="JAUEDM010000009">
    <property type="protein sequence ID" value="KAK3312322.1"/>
    <property type="molecule type" value="Genomic_DNA"/>
</dbReference>
<evidence type="ECO:0000313" key="5">
    <source>
        <dbReference type="Proteomes" id="UP001283341"/>
    </source>
</evidence>
<dbReference type="Pfam" id="PF26335">
    <property type="entry name" value="ARB_00930_C"/>
    <property type="match status" value="1"/>
</dbReference>
<feature type="signal peptide" evidence="1">
    <location>
        <begin position="1"/>
        <end position="24"/>
    </location>
</feature>
<feature type="domain" description="Beta-lactamase-like ARB-00930-like C-terminal" evidence="3">
    <location>
        <begin position="422"/>
        <end position="569"/>
    </location>
</feature>
<evidence type="ECO:0000256" key="1">
    <source>
        <dbReference type="SAM" id="SignalP"/>
    </source>
</evidence>
<keyword evidence="5" id="KW-1185">Reference proteome</keyword>
<dbReference type="InterPro" id="IPR051478">
    <property type="entry name" value="Beta-lactamase-like_AB/R"/>
</dbReference>
<sequence>MIPSASRAFTLSAVLWQFLPLSQAAYQPCPLLRAYYPPPTISKSSDAVKALSKGFTEVFDNLIRTGKSDDFGEITPNTTSFSVVLFSAAEADDADPIFYSYHYTAPATAQTVAKNISLDTVLPLGSLTQLFTVYSWLAEMGIETWNDPITKYLPELSKAAGSRDKFAVDWSAITVEALAGHMAGVARDSNICQLGAACDKQAFINSFANVSPVFLPDTTPLLSNAAFQLLAFAITSRTKTTKGPAPSFSDVLKKSVLEPLKMTHSALLDKHNAASIFGGADSLDCSAKGEQAALSLISTPRDLALSGHAILSSRLLPAATTRRWLSPVSADTSNGRNGVGKPWEVYRAPLLLPKPSSQLIVDVLLKSGDVGPYSSYLGLVPDVGVGFAILAHDANDEDKPADLNVHADIVAAVGLGNLLGLAAKQAGSQFPGTFVSGDGGKDVAVIEVPEDGYPGFVVSRLVVNGKDVRAAAAQAAGIEKVEDLDFRVYATNVVADLKGKGGKGKKQQFVAVLQDKSALVDAGTPTCISWMMADGPGAAVPSRFVFELDGKGVAVKVSIPHMGVSFGRKAT</sequence>
<evidence type="ECO:0000313" key="4">
    <source>
        <dbReference type="EMBL" id="KAK3312322.1"/>
    </source>
</evidence>
<name>A0AAE0HSZ6_9PEZI</name>
<reference evidence="4" key="1">
    <citation type="journal article" date="2023" name="Mol. Phylogenet. Evol.">
        <title>Genome-scale phylogeny and comparative genomics of the fungal order Sordariales.</title>
        <authorList>
            <person name="Hensen N."/>
            <person name="Bonometti L."/>
            <person name="Westerberg I."/>
            <person name="Brannstrom I.O."/>
            <person name="Guillou S."/>
            <person name="Cros-Aarteil S."/>
            <person name="Calhoun S."/>
            <person name="Haridas S."/>
            <person name="Kuo A."/>
            <person name="Mondo S."/>
            <person name="Pangilinan J."/>
            <person name="Riley R."/>
            <person name="LaButti K."/>
            <person name="Andreopoulos B."/>
            <person name="Lipzen A."/>
            <person name="Chen C."/>
            <person name="Yan M."/>
            <person name="Daum C."/>
            <person name="Ng V."/>
            <person name="Clum A."/>
            <person name="Steindorff A."/>
            <person name="Ohm R.A."/>
            <person name="Martin F."/>
            <person name="Silar P."/>
            <person name="Natvig D.O."/>
            <person name="Lalanne C."/>
            <person name="Gautier V."/>
            <person name="Ament-Velasquez S.L."/>
            <person name="Kruys A."/>
            <person name="Hutchinson M.I."/>
            <person name="Powell A.J."/>
            <person name="Barry K."/>
            <person name="Miller A.N."/>
            <person name="Grigoriev I.V."/>
            <person name="Debuchy R."/>
            <person name="Gladieux P."/>
            <person name="Hiltunen Thoren M."/>
            <person name="Johannesson H."/>
        </authorList>
    </citation>
    <scope>NUCLEOTIDE SEQUENCE</scope>
    <source>
        <strain evidence="4">CBS 118394</strain>
    </source>
</reference>
<dbReference type="InterPro" id="IPR001466">
    <property type="entry name" value="Beta-lactam-related"/>
</dbReference>
<dbReference type="AlphaFoldDB" id="A0AAE0HSZ6"/>
<dbReference type="SUPFAM" id="SSF56601">
    <property type="entry name" value="beta-lactamase/transpeptidase-like"/>
    <property type="match status" value="1"/>
</dbReference>
<dbReference type="InterPro" id="IPR058664">
    <property type="entry name" value="ARB_00930-like_C"/>
</dbReference>
<evidence type="ECO:0000259" key="2">
    <source>
        <dbReference type="Pfam" id="PF00144"/>
    </source>
</evidence>
<comment type="caution">
    <text evidence="4">The sequence shown here is derived from an EMBL/GenBank/DDBJ whole genome shotgun (WGS) entry which is preliminary data.</text>
</comment>
<gene>
    <name evidence="4" type="ORF">B0H66DRAFT_396798</name>
</gene>